<dbReference type="Gene3D" id="3.30.60.30">
    <property type="match status" value="1"/>
</dbReference>
<dbReference type="InterPro" id="IPR036058">
    <property type="entry name" value="Kazal_dom_sf"/>
</dbReference>
<dbReference type="SUPFAM" id="SSF100895">
    <property type="entry name" value="Kazal-type serine protease inhibitors"/>
    <property type="match status" value="1"/>
</dbReference>
<evidence type="ECO:0000256" key="1">
    <source>
        <dbReference type="SAM" id="SignalP"/>
    </source>
</evidence>
<evidence type="ECO:0000259" key="2">
    <source>
        <dbReference type="PROSITE" id="PS51465"/>
    </source>
</evidence>
<dbReference type="PANTHER" id="PTHR21312">
    <property type="entry name" value="SERINE PROTEASE INHIBITOR"/>
    <property type="match status" value="1"/>
</dbReference>
<keyword evidence="4" id="KW-0646">Protease inhibitor</keyword>
<feature type="chain" id="PRO_5028073215" evidence="1">
    <location>
        <begin position="22"/>
        <end position="258"/>
    </location>
</feature>
<reference evidence="4" key="1">
    <citation type="submission" date="2025-08" db="UniProtKB">
        <authorList>
            <consortium name="RefSeq"/>
        </authorList>
    </citation>
    <scope>IDENTIFICATION</scope>
    <source>
        <tissue evidence="4">Blood</tissue>
    </source>
</reference>
<gene>
    <name evidence="4" type="primary">SPINK8</name>
</gene>
<sequence>MKGVFPSAILLLVLSMWAAFAVDFPLPMDRGTDLEKTKAECTKNMNKCWILAYLRPTDSICGSDHITYSGECHLCYRILYEKLNIIKLHDGPCNYFSSTKTESRPKFFVPRVPPKDKYWAPTKCQALKSSLSHIPSRCHRPGPLSHLRAPEPSPSPVQDSYVTSSLRSKRWKDIRATGRRALLLQDIPDWLAQHLVPARAAQQGPRRGLPGRMPKGPRLDLRASYCSAWWPGPAAGGPGDSYPNSTRGSQIAQNLEWV</sequence>
<protein>
    <submittedName>
        <fullName evidence="4">Serine protease inhibitor Kazal-type 8</fullName>
    </submittedName>
</protein>
<dbReference type="CTD" id="646424"/>
<keyword evidence="1" id="KW-0732">Signal</keyword>
<accession>A0A6P3IH91</accession>
<keyword evidence="3" id="KW-1185">Reference proteome</keyword>
<evidence type="ECO:0000313" key="4">
    <source>
        <dbReference type="RefSeq" id="XP_010850270.1"/>
    </source>
</evidence>
<dbReference type="GO" id="GO:0004867">
    <property type="term" value="F:serine-type endopeptidase inhibitor activity"/>
    <property type="evidence" value="ECO:0007669"/>
    <property type="project" value="UniProtKB-KW"/>
</dbReference>
<dbReference type="GeneID" id="104997299"/>
<feature type="signal peptide" evidence="1">
    <location>
        <begin position="1"/>
        <end position="21"/>
    </location>
</feature>
<proteinExistence type="predicted"/>
<dbReference type="OrthoDB" id="126772at2759"/>
<organism evidence="3 4">
    <name type="scientific">Bison bison bison</name>
    <name type="common">North American plains bison</name>
    <dbReference type="NCBI Taxonomy" id="43346"/>
    <lineage>
        <taxon>Eukaryota</taxon>
        <taxon>Metazoa</taxon>
        <taxon>Chordata</taxon>
        <taxon>Craniata</taxon>
        <taxon>Vertebrata</taxon>
        <taxon>Euteleostomi</taxon>
        <taxon>Mammalia</taxon>
        <taxon>Eutheria</taxon>
        <taxon>Laurasiatheria</taxon>
        <taxon>Artiodactyla</taxon>
        <taxon>Ruminantia</taxon>
        <taxon>Pecora</taxon>
        <taxon>Bovidae</taxon>
        <taxon>Bovinae</taxon>
        <taxon>Bison</taxon>
    </lineage>
</organism>
<keyword evidence="4" id="KW-0722">Serine protease inhibitor</keyword>
<dbReference type="KEGG" id="bbis:104997299"/>
<evidence type="ECO:0000313" key="3">
    <source>
        <dbReference type="Proteomes" id="UP000515208"/>
    </source>
</evidence>
<dbReference type="Pfam" id="PF00050">
    <property type="entry name" value="Kazal_1"/>
    <property type="match status" value="1"/>
</dbReference>
<dbReference type="SMART" id="SM00280">
    <property type="entry name" value="KAZAL"/>
    <property type="match status" value="1"/>
</dbReference>
<dbReference type="RefSeq" id="XP_010850270.1">
    <property type="nucleotide sequence ID" value="XM_010851968.1"/>
</dbReference>
<dbReference type="InterPro" id="IPR002350">
    <property type="entry name" value="Kazal_dom"/>
</dbReference>
<dbReference type="PROSITE" id="PS51465">
    <property type="entry name" value="KAZAL_2"/>
    <property type="match status" value="1"/>
</dbReference>
<dbReference type="AlphaFoldDB" id="A0A6P3IH91"/>
<dbReference type="PANTHER" id="PTHR21312:SF37">
    <property type="entry name" value="SERINE PROTEASE INHIBITOR KAZAL-TYPE 8"/>
    <property type="match status" value="1"/>
</dbReference>
<dbReference type="Proteomes" id="UP000515208">
    <property type="component" value="Unplaced"/>
</dbReference>
<name>A0A6P3IH91_BISBB</name>
<feature type="domain" description="Kazal-like" evidence="2">
    <location>
        <begin position="35"/>
        <end position="95"/>
    </location>
</feature>